<dbReference type="PANTHER" id="PTHR22642">
    <property type="entry name" value="IMIDAZOLONEPROPIONASE"/>
    <property type="match status" value="1"/>
</dbReference>
<dbReference type="InterPro" id="IPR013108">
    <property type="entry name" value="Amidohydro_3"/>
</dbReference>
<organism evidence="2 3">
    <name type="scientific">Tsukamurella conjunctivitidis</name>
    <dbReference type="NCBI Taxonomy" id="2592068"/>
    <lineage>
        <taxon>Bacteria</taxon>
        <taxon>Bacillati</taxon>
        <taxon>Actinomycetota</taxon>
        <taxon>Actinomycetes</taxon>
        <taxon>Mycobacteriales</taxon>
        <taxon>Tsukamurellaceae</taxon>
        <taxon>Tsukamurella</taxon>
    </lineage>
</organism>
<accession>A0A5C5S0E0</accession>
<dbReference type="SUPFAM" id="SSF51556">
    <property type="entry name" value="Metallo-dependent hydrolases"/>
    <property type="match status" value="1"/>
</dbReference>
<dbReference type="CDD" id="cd01300">
    <property type="entry name" value="YtcJ_like"/>
    <property type="match status" value="1"/>
</dbReference>
<dbReference type="InterPro" id="IPR032466">
    <property type="entry name" value="Metal_Hydrolase"/>
</dbReference>
<dbReference type="Gene3D" id="3.20.20.140">
    <property type="entry name" value="Metal-dependent hydrolases"/>
    <property type="match status" value="1"/>
</dbReference>
<dbReference type="EMBL" id="VIGX01000008">
    <property type="protein sequence ID" value="TWS28128.1"/>
    <property type="molecule type" value="Genomic_DNA"/>
</dbReference>
<dbReference type="Gene3D" id="2.30.40.10">
    <property type="entry name" value="Urease, subunit C, domain 1"/>
    <property type="match status" value="1"/>
</dbReference>
<dbReference type="SUPFAM" id="SSF51338">
    <property type="entry name" value="Composite domain of metallo-dependent hydrolases"/>
    <property type="match status" value="1"/>
</dbReference>
<protein>
    <submittedName>
        <fullName evidence="2">Amidohydrolase</fullName>
    </submittedName>
</protein>
<dbReference type="PANTHER" id="PTHR22642:SF2">
    <property type="entry name" value="PROTEIN LONG AFTER FAR-RED 3"/>
    <property type="match status" value="1"/>
</dbReference>
<dbReference type="OrthoDB" id="3173428at2"/>
<reference evidence="2 3" key="1">
    <citation type="submission" date="2019-06" db="EMBL/GenBank/DDBJ databases">
        <title>Tsukamurella conjunctivitidis sp. nov., Tsukamurella assacharolytica sp. nov. and Tsukamurella sputae sp. nov. isolated from patients with conjunctivitis, bacteraemia (lymphoma) and respiratory infection (sputum) in Hong Kong.</title>
        <authorList>
            <person name="Teng J.L.L."/>
            <person name="Lee H.H."/>
            <person name="Fong J.Y.H."/>
            <person name="Fok K.M.N."/>
            <person name="Lau S.K.P."/>
            <person name="Woo P.C.Y."/>
        </authorList>
    </citation>
    <scope>NUCLEOTIDE SEQUENCE [LARGE SCALE GENOMIC DNA]</scope>
    <source>
        <strain evidence="2 3">HKU72</strain>
    </source>
</reference>
<dbReference type="GO" id="GO:0016810">
    <property type="term" value="F:hydrolase activity, acting on carbon-nitrogen (but not peptide) bonds"/>
    <property type="evidence" value="ECO:0007669"/>
    <property type="project" value="InterPro"/>
</dbReference>
<gene>
    <name evidence="2" type="ORF">FK530_15390</name>
</gene>
<evidence type="ECO:0000313" key="2">
    <source>
        <dbReference type="EMBL" id="TWS28128.1"/>
    </source>
</evidence>
<feature type="domain" description="Amidohydrolase 3" evidence="1">
    <location>
        <begin position="38"/>
        <end position="516"/>
    </location>
</feature>
<proteinExistence type="predicted"/>
<keyword evidence="3" id="KW-1185">Reference proteome</keyword>
<keyword evidence="2" id="KW-0378">Hydrolase</keyword>
<name>A0A5C5S0E0_9ACTN</name>
<evidence type="ECO:0000313" key="3">
    <source>
        <dbReference type="Proteomes" id="UP000319375"/>
    </source>
</evidence>
<evidence type="ECO:0000259" key="1">
    <source>
        <dbReference type="Pfam" id="PF07969"/>
    </source>
</evidence>
<dbReference type="InterPro" id="IPR011059">
    <property type="entry name" value="Metal-dep_hydrolase_composite"/>
</dbReference>
<comment type="caution">
    <text evidence="2">The sequence shown here is derived from an EMBL/GenBank/DDBJ whole genome shotgun (WGS) entry which is preliminary data.</text>
</comment>
<dbReference type="RefSeq" id="WP_146487972.1">
    <property type="nucleotide sequence ID" value="NZ_VIGX01000008.1"/>
</dbReference>
<sequence>MDPEARVVEAILVRGDRVVASGTIREVGSAAGTAARRVDLPGATVIPGLIESHVHPVYTGLTQDWVDCRSPLRGSIADIQGALRARLATPGWVRGWGYDDTLLAEGRHPTRDELDAVSRDRPTILQHISAHFLVANSAALAAAGITETTVAQDDPRFPRDENGRLTGLAWEIEAVSRVVAAVPPLTSAGVRGALLSSLRLARSRGITTLHDLGIGLMAGSEELAAYRDLSAGGRLPVHVVGFLCGDQALPAIADGSLSFEPGPSSRGRFRLAGAKFWSDGSIQGLSAALRVPYMCDPGHCGDLLHAQEDLDDMVARVHRVGGQAAVHANGDAAVRATITALARAQATDGRRARHRIEHCQVTESDDLDAIVAEELGVSFFANHVYYWGDRHRDRFLGAERAREMDPLARADALGIRFGLHSDCPITPMDPLHTIRTASTRLTSGGDVLGEAQRISPERGIRAMTLDSAFLVHEEQEVGSLEPGRRADLVVLDAPVTALGDPSATMPRPVRVMVDGRWDT</sequence>
<dbReference type="Proteomes" id="UP000319375">
    <property type="component" value="Unassembled WGS sequence"/>
</dbReference>
<dbReference type="AlphaFoldDB" id="A0A5C5S0E0"/>
<dbReference type="Gene3D" id="3.10.310.70">
    <property type="match status" value="1"/>
</dbReference>
<dbReference type="Pfam" id="PF07969">
    <property type="entry name" value="Amidohydro_3"/>
    <property type="match status" value="1"/>
</dbReference>
<dbReference type="InterPro" id="IPR033932">
    <property type="entry name" value="YtcJ-like"/>
</dbReference>